<dbReference type="EMBL" id="JBHUIO010000005">
    <property type="protein sequence ID" value="MFD2170311.1"/>
    <property type="molecule type" value="Genomic_DNA"/>
</dbReference>
<gene>
    <name evidence="3" type="ORF">ACFSOY_09900</name>
</gene>
<dbReference type="SMART" id="SM00257">
    <property type="entry name" value="LysM"/>
    <property type="match status" value="1"/>
</dbReference>
<reference evidence="4" key="1">
    <citation type="journal article" date="2019" name="Int. J. Syst. Evol. Microbiol.">
        <title>The Global Catalogue of Microorganisms (GCM) 10K type strain sequencing project: providing services to taxonomists for standard genome sequencing and annotation.</title>
        <authorList>
            <consortium name="The Broad Institute Genomics Platform"/>
            <consortium name="The Broad Institute Genome Sequencing Center for Infectious Disease"/>
            <person name="Wu L."/>
            <person name="Ma J."/>
        </authorList>
    </citation>
    <scope>NUCLEOTIDE SEQUENCE [LARGE SCALE GENOMIC DNA]</scope>
    <source>
        <strain evidence="4">CGMCC 1.13574</strain>
    </source>
</reference>
<dbReference type="Proteomes" id="UP001597343">
    <property type="component" value="Unassembled WGS sequence"/>
</dbReference>
<comment type="caution">
    <text evidence="3">The sequence shown here is derived from an EMBL/GenBank/DDBJ whole genome shotgun (WGS) entry which is preliminary data.</text>
</comment>
<dbReference type="PROSITE" id="PS51782">
    <property type="entry name" value="LYSM"/>
    <property type="match status" value="1"/>
</dbReference>
<evidence type="ECO:0000259" key="2">
    <source>
        <dbReference type="PROSITE" id="PS51782"/>
    </source>
</evidence>
<evidence type="ECO:0000313" key="4">
    <source>
        <dbReference type="Proteomes" id="UP001597343"/>
    </source>
</evidence>
<feature type="domain" description="LysM" evidence="2">
    <location>
        <begin position="175"/>
        <end position="224"/>
    </location>
</feature>
<evidence type="ECO:0000256" key="1">
    <source>
        <dbReference type="SAM" id="MobiDB-lite"/>
    </source>
</evidence>
<feature type="region of interest" description="Disordered" evidence="1">
    <location>
        <begin position="155"/>
        <end position="174"/>
    </location>
</feature>
<dbReference type="SUPFAM" id="SSF54106">
    <property type="entry name" value="LysM domain"/>
    <property type="match status" value="1"/>
</dbReference>
<dbReference type="InterPro" id="IPR018392">
    <property type="entry name" value="LysM"/>
</dbReference>
<evidence type="ECO:0000313" key="3">
    <source>
        <dbReference type="EMBL" id="MFD2170311.1"/>
    </source>
</evidence>
<dbReference type="Pfam" id="PF01476">
    <property type="entry name" value="LysM"/>
    <property type="match status" value="1"/>
</dbReference>
<dbReference type="InterPro" id="IPR036779">
    <property type="entry name" value="LysM_dom_sf"/>
</dbReference>
<dbReference type="CDD" id="cd00118">
    <property type="entry name" value="LysM"/>
    <property type="match status" value="1"/>
</dbReference>
<organism evidence="3 4">
    <name type="scientific">Tumebacillus lipolyticus</name>
    <dbReference type="NCBI Taxonomy" id="1280370"/>
    <lineage>
        <taxon>Bacteria</taxon>
        <taxon>Bacillati</taxon>
        <taxon>Bacillota</taxon>
        <taxon>Bacilli</taxon>
        <taxon>Bacillales</taxon>
        <taxon>Alicyclobacillaceae</taxon>
        <taxon>Tumebacillus</taxon>
    </lineage>
</organism>
<sequence length="225" mass="24993">MSKYGIWLSFNNQEQGFQIPINPSSIEMAEGGSGKMYDVSGLGEINVIKAPKLTEYRFEGIFPAQDHPLVIPNVSGGLLEPVNYYVKLITEWMGTKRPIRFVFAGSNFGINTPASIESFEWKEVGGSPGDIEYKIHLKKYVFYAAKKAVPVTAQNSTPALAKQSPPRPDERPTAKTYTLRSGDTLWSVAQKHFGDGARYKEIQKLNNLSDADLKRLPVGKVLKLP</sequence>
<accession>A0ABW4ZXX0</accession>
<name>A0ABW4ZXX0_9BACL</name>
<proteinExistence type="predicted"/>
<dbReference type="RefSeq" id="WP_386046147.1">
    <property type="nucleotide sequence ID" value="NZ_JBHUIO010000005.1"/>
</dbReference>
<keyword evidence="4" id="KW-1185">Reference proteome</keyword>
<dbReference type="Gene3D" id="3.10.350.10">
    <property type="entry name" value="LysM domain"/>
    <property type="match status" value="1"/>
</dbReference>
<protein>
    <submittedName>
        <fullName evidence="3">LysM peptidoglycan-binding domain-containing protein</fullName>
    </submittedName>
</protein>